<evidence type="ECO:0000259" key="1">
    <source>
        <dbReference type="Pfam" id="PF06259"/>
    </source>
</evidence>
<feature type="domain" description="DUF1023" evidence="1">
    <location>
        <begin position="8"/>
        <end position="80"/>
    </location>
</feature>
<organism evidence="2 3">
    <name type="scientific">Streptomyces capoamus</name>
    <dbReference type="NCBI Taxonomy" id="68183"/>
    <lineage>
        <taxon>Bacteria</taxon>
        <taxon>Bacillati</taxon>
        <taxon>Actinomycetota</taxon>
        <taxon>Actinomycetes</taxon>
        <taxon>Kitasatosporales</taxon>
        <taxon>Streptomycetaceae</taxon>
        <taxon>Streptomyces</taxon>
    </lineage>
</organism>
<dbReference type="Proteomes" id="UP000619355">
    <property type="component" value="Unassembled WGS sequence"/>
</dbReference>
<dbReference type="Pfam" id="PF06259">
    <property type="entry name" value="Abhydrolase_8"/>
    <property type="match status" value="1"/>
</dbReference>
<reference evidence="3" key="1">
    <citation type="journal article" date="2019" name="Int. J. Syst. Evol. Microbiol.">
        <title>The Global Catalogue of Microorganisms (GCM) 10K type strain sequencing project: providing services to taxonomists for standard genome sequencing and annotation.</title>
        <authorList>
            <consortium name="The Broad Institute Genomics Platform"/>
            <consortium name="The Broad Institute Genome Sequencing Center for Infectious Disease"/>
            <person name="Wu L."/>
            <person name="Ma J."/>
        </authorList>
    </citation>
    <scope>NUCLEOTIDE SEQUENCE [LARGE SCALE GENOMIC DNA]</scope>
    <source>
        <strain evidence="3">JCM 4253</strain>
    </source>
</reference>
<name>A0A919F3B6_9ACTN</name>
<dbReference type="InterPro" id="IPR010427">
    <property type="entry name" value="DUF1023"/>
</dbReference>
<accession>A0A919F3B6</accession>
<proteinExistence type="predicted"/>
<comment type="caution">
    <text evidence="2">The sequence shown here is derived from an EMBL/GenBank/DDBJ whole genome shotgun (WGS) entry which is preliminary data.</text>
</comment>
<evidence type="ECO:0000313" key="2">
    <source>
        <dbReference type="EMBL" id="GHG74061.1"/>
    </source>
</evidence>
<sequence>MRTFVATAHRVNPQANVTLLCHSYGSVVCGQAAPLLDVASIVLFASLGVDESDVAALHTRAAVWAGRGSGDGIAKVPHLSIGLPGDASLGFSQDPTASAFGARRFAAGDGGHSDYFTPGSLVSLSAPDSVMVTAVPSQWPGTTTDGQDAGKVVHRRADVVPRSLPGRAGHRRLSEGGV</sequence>
<evidence type="ECO:0000313" key="3">
    <source>
        <dbReference type="Proteomes" id="UP000619355"/>
    </source>
</evidence>
<gene>
    <name evidence="2" type="ORF">GCM10018980_70720</name>
</gene>
<dbReference type="EMBL" id="BNBF01000034">
    <property type="protein sequence ID" value="GHG74061.1"/>
    <property type="molecule type" value="Genomic_DNA"/>
</dbReference>
<keyword evidence="3" id="KW-1185">Reference proteome</keyword>
<dbReference type="AlphaFoldDB" id="A0A919F3B6"/>
<protein>
    <recommendedName>
        <fullName evidence="1">DUF1023 domain-containing protein</fullName>
    </recommendedName>
</protein>